<keyword evidence="4 7" id="KW-0238">DNA-binding</keyword>
<dbReference type="GO" id="GO:0000976">
    <property type="term" value="F:transcription cis-regulatory region binding"/>
    <property type="evidence" value="ECO:0007669"/>
    <property type="project" value="TreeGrafter"/>
</dbReference>
<dbReference type="FunFam" id="3.40.50.2300:FF:000001">
    <property type="entry name" value="DNA-binding response regulator PhoB"/>
    <property type="match status" value="1"/>
</dbReference>
<organism evidence="10 11">
    <name type="scientific">Secundilactobacillus odoratitofui DSM 19909 = JCM 15043</name>
    <dbReference type="NCBI Taxonomy" id="1423776"/>
    <lineage>
        <taxon>Bacteria</taxon>
        <taxon>Bacillati</taxon>
        <taxon>Bacillota</taxon>
        <taxon>Bacilli</taxon>
        <taxon>Lactobacillales</taxon>
        <taxon>Lactobacillaceae</taxon>
        <taxon>Secundilactobacillus</taxon>
    </lineage>
</organism>
<dbReference type="PANTHER" id="PTHR48111">
    <property type="entry name" value="REGULATOR OF RPOS"/>
    <property type="match status" value="1"/>
</dbReference>
<dbReference type="PANTHER" id="PTHR48111:SF22">
    <property type="entry name" value="REGULATOR OF RPOS"/>
    <property type="match status" value="1"/>
</dbReference>
<proteinExistence type="predicted"/>
<evidence type="ECO:0000256" key="6">
    <source>
        <dbReference type="PROSITE-ProRule" id="PRU00169"/>
    </source>
</evidence>
<dbReference type="AlphaFoldDB" id="A0A0R1LSJ7"/>
<gene>
    <name evidence="10" type="ORF">FD04_GL000462</name>
</gene>
<feature type="domain" description="Response regulatory" evidence="8">
    <location>
        <begin position="6"/>
        <end position="122"/>
    </location>
</feature>
<feature type="DNA-binding region" description="OmpR/PhoB-type" evidence="7">
    <location>
        <begin position="132"/>
        <end position="231"/>
    </location>
</feature>
<dbReference type="InterPro" id="IPR039420">
    <property type="entry name" value="WalR-like"/>
</dbReference>
<dbReference type="InterPro" id="IPR001789">
    <property type="entry name" value="Sig_transdc_resp-reg_receiver"/>
</dbReference>
<reference evidence="10 11" key="1">
    <citation type="journal article" date="2015" name="Genome Announc.">
        <title>Expanding the biotechnology potential of lactobacilli through comparative genomics of 213 strains and associated genera.</title>
        <authorList>
            <person name="Sun Z."/>
            <person name="Harris H.M."/>
            <person name="McCann A."/>
            <person name="Guo C."/>
            <person name="Argimon S."/>
            <person name="Zhang W."/>
            <person name="Yang X."/>
            <person name="Jeffery I.B."/>
            <person name="Cooney J.C."/>
            <person name="Kagawa T.F."/>
            <person name="Liu W."/>
            <person name="Song Y."/>
            <person name="Salvetti E."/>
            <person name="Wrobel A."/>
            <person name="Rasinkangas P."/>
            <person name="Parkhill J."/>
            <person name="Rea M.C."/>
            <person name="O'Sullivan O."/>
            <person name="Ritari J."/>
            <person name="Douillard F.P."/>
            <person name="Paul Ross R."/>
            <person name="Yang R."/>
            <person name="Briner A.E."/>
            <person name="Felis G.E."/>
            <person name="de Vos W.M."/>
            <person name="Barrangou R."/>
            <person name="Klaenhammer T.R."/>
            <person name="Caufield P.W."/>
            <person name="Cui Y."/>
            <person name="Zhang H."/>
            <person name="O'Toole P.W."/>
        </authorList>
    </citation>
    <scope>NUCLEOTIDE SEQUENCE [LARGE SCALE GENOMIC DNA]</scope>
    <source>
        <strain evidence="10 11">DSM 19909</strain>
    </source>
</reference>
<evidence type="ECO:0000259" key="8">
    <source>
        <dbReference type="PROSITE" id="PS50110"/>
    </source>
</evidence>
<feature type="modified residue" description="4-aspartylphosphate" evidence="6">
    <location>
        <position position="57"/>
    </location>
</feature>
<evidence type="ECO:0000256" key="1">
    <source>
        <dbReference type="ARBA" id="ARBA00022553"/>
    </source>
</evidence>
<dbReference type="CDD" id="cd00383">
    <property type="entry name" value="trans_reg_C"/>
    <property type="match status" value="1"/>
</dbReference>
<dbReference type="SMART" id="SM00448">
    <property type="entry name" value="REC"/>
    <property type="match status" value="1"/>
</dbReference>
<dbReference type="EMBL" id="AZEE01000027">
    <property type="protein sequence ID" value="KRK98726.1"/>
    <property type="molecule type" value="Genomic_DNA"/>
</dbReference>
<dbReference type="Pfam" id="PF00486">
    <property type="entry name" value="Trans_reg_C"/>
    <property type="match status" value="1"/>
</dbReference>
<dbReference type="GO" id="GO:0000156">
    <property type="term" value="F:phosphorelay response regulator activity"/>
    <property type="evidence" value="ECO:0007669"/>
    <property type="project" value="TreeGrafter"/>
</dbReference>
<dbReference type="FunFam" id="1.10.10.10:FF:000005">
    <property type="entry name" value="Two-component system response regulator"/>
    <property type="match status" value="1"/>
</dbReference>
<keyword evidence="11" id="KW-1185">Reference proteome</keyword>
<keyword evidence="5" id="KW-0804">Transcription</keyword>
<dbReference type="InterPro" id="IPR016032">
    <property type="entry name" value="Sig_transdc_resp-reg_C-effctor"/>
</dbReference>
<dbReference type="GO" id="GO:0006355">
    <property type="term" value="P:regulation of DNA-templated transcription"/>
    <property type="evidence" value="ECO:0007669"/>
    <property type="project" value="InterPro"/>
</dbReference>
<evidence type="ECO:0000256" key="5">
    <source>
        <dbReference type="ARBA" id="ARBA00023163"/>
    </source>
</evidence>
<name>A0A0R1LSJ7_9LACO</name>
<dbReference type="PATRIC" id="fig|1423776.4.peg.467"/>
<dbReference type="Gene3D" id="3.40.50.2300">
    <property type="match status" value="1"/>
</dbReference>
<dbReference type="Proteomes" id="UP000051160">
    <property type="component" value="Unassembled WGS sequence"/>
</dbReference>
<dbReference type="GO" id="GO:0032993">
    <property type="term" value="C:protein-DNA complex"/>
    <property type="evidence" value="ECO:0007669"/>
    <property type="project" value="TreeGrafter"/>
</dbReference>
<dbReference type="SUPFAM" id="SSF46894">
    <property type="entry name" value="C-terminal effector domain of the bipartite response regulators"/>
    <property type="match status" value="1"/>
</dbReference>
<feature type="domain" description="OmpR/PhoB-type" evidence="9">
    <location>
        <begin position="132"/>
        <end position="231"/>
    </location>
</feature>
<evidence type="ECO:0000256" key="3">
    <source>
        <dbReference type="ARBA" id="ARBA00023015"/>
    </source>
</evidence>
<keyword evidence="3" id="KW-0805">Transcription regulation</keyword>
<evidence type="ECO:0000259" key="9">
    <source>
        <dbReference type="PROSITE" id="PS51755"/>
    </source>
</evidence>
<dbReference type="GO" id="GO:0005829">
    <property type="term" value="C:cytosol"/>
    <property type="evidence" value="ECO:0007669"/>
    <property type="project" value="TreeGrafter"/>
</dbReference>
<dbReference type="PROSITE" id="PS51755">
    <property type="entry name" value="OMPR_PHOB"/>
    <property type="match status" value="1"/>
</dbReference>
<dbReference type="SMART" id="SM00862">
    <property type="entry name" value="Trans_reg_C"/>
    <property type="match status" value="1"/>
</dbReference>
<evidence type="ECO:0000256" key="7">
    <source>
        <dbReference type="PROSITE-ProRule" id="PRU01091"/>
    </source>
</evidence>
<accession>A0A0R1LSJ7</accession>
<dbReference type="Gene3D" id="1.10.10.10">
    <property type="entry name" value="Winged helix-like DNA-binding domain superfamily/Winged helix DNA-binding domain"/>
    <property type="match status" value="1"/>
</dbReference>
<evidence type="ECO:0000313" key="11">
    <source>
        <dbReference type="Proteomes" id="UP000051160"/>
    </source>
</evidence>
<comment type="caution">
    <text evidence="10">The sequence shown here is derived from an EMBL/GenBank/DDBJ whole genome shotgun (WGS) entry which is preliminary data.</text>
</comment>
<evidence type="ECO:0000256" key="4">
    <source>
        <dbReference type="ARBA" id="ARBA00023125"/>
    </source>
</evidence>
<dbReference type="Gene3D" id="6.10.250.690">
    <property type="match status" value="1"/>
</dbReference>
<dbReference type="STRING" id="1423776.FD04_GL000462"/>
<dbReference type="Pfam" id="PF00072">
    <property type="entry name" value="Response_reg"/>
    <property type="match status" value="1"/>
</dbReference>
<dbReference type="InterPro" id="IPR036388">
    <property type="entry name" value="WH-like_DNA-bd_sf"/>
</dbReference>
<evidence type="ECO:0000313" key="10">
    <source>
        <dbReference type="EMBL" id="KRK98726.1"/>
    </source>
</evidence>
<dbReference type="SUPFAM" id="SSF52172">
    <property type="entry name" value="CheY-like"/>
    <property type="match status" value="1"/>
</dbReference>
<evidence type="ECO:0000256" key="2">
    <source>
        <dbReference type="ARBA" id="ARBA00023012"/>
    </source>
</evidence>
<keyword evidence="1 6" id="KW-0597">Phosphoprotein</keyword>
<protein>
    <submittedName>
        <fullName evidence="10">Response regulator MprA</fullName>
    </submittedName>
</protein>
<dbReference type="PROSITE" id="PS50110">
    <property type="entry name" value="RESPONSE_REGULATORY"/>
    <property type="match status" value="1"/>
</dbReference>
<dbReference type="InterPro" id="IPR001867">
    <property type="entry name" value="OmpR/PhoB-type_DNA-bd"/>
</dbReference>
<sequence length="241" mass="27557">MMVTKRILVVEDEPGVQALLRTELSFEHYDVLLAGTGKEALAMYNANRGQLDLIILDWMIPEIDGLGVLRHIRKIDTQIPIIFLTARDYSGDKVAGLDSGADDYLTKPFEMEELLARIRVWLRRQSQKSENQVHYQIGELTLDTKAHQVKFQTQQIQLTQREYGLLLTLMRHANQTLNRDEILDAVWGTDFVGQTNIVDVYIRQLRQKLEPLIGSEIQIRTVRGIGYTLSEVNQHGQSTGI</sequence>
<keyword evidence="2" id="KW-0902">Two-component regulatory system</keyword>
<dbReference type="InterPro" id="IPR011006">
    <property type="entry name" value="CheY-like_superfamily"/>
</dbReference>